<proteinExistence type="predicted"/>
<dbReference type="Proteomes" id="UP000248790">
    <property type="component" value="Unassembled WGS sequence"/>
</dbReference>
<reference evidence="1 2" key="1">
    <citation type="submission" date="2018-06" db="EMBL/GenBank/DDBJ databases">
        <title>Genomic Encyclopedia of Archaeal and Bacterial Type Strains, Phase II (KMG-II): from individual species to whole genera.</title>
        <authorList>
            <person name="Goeker M."/>
        </authorList>
    </citation>
    <scope>NUCLEOTIDE SEQUENCE [LARGE SCALE GENOMIC DNA]</scope>
    <source>
        <strain evidence="1 2">DSM 21851</strain>
    </source>
</reference>
<evidence type="ECO:0000313" key="2">
    <source>
        <dbReference type="Proteomes" id="UP000248790"/>
    </source>
</evidence>
<gene>
    <name evidence="1" type="ORF">LX87_05589</name>
</gene>
<sequence length="56" mass="6679">MSPFVLIILRAYWEGSGDGMFFEDCRKHPNWDADVFPIIATSFLDKRFQKERINRL</sequence>
<dbReference type="AlphaFoldDB" id="A0A327WIY0"/>
<comment type="caution">
    <text evidence="1">The sequence shown here is derived from an EMBL/GenBank/DDBJ whole genome shotgun (WGS) entry which is preliminary data.</text>
</comment>
<evidence type="ECO:0000313" key="1">
    <source>
        <dbReference type="EMBL" id="RAJ90023.1"/>
    </source>
</evidence>
<protein>
    <submittedName>
        <fullName evidence="1">Uncharacterized protein</fullName>
    </submittedName>
</protein>
<keyword evidence="2" id="KW-1185">Reference proteome</keyword>
<accession>A0A327WIY0</accession>
<dbReference type="EMBL" id="QLMC01000017">
    <property type="protein sequence ID" value="RAJ90023.1"/>
    <property type="molecule type" value="Genomic_DNA"/>
</dbReference>
<name>A0A327WIY0_LARAB</name>
<organism evidence="1 2">
    <name type="scientific">Larkinella arboricola</name>
    <dbReference type="NCBI Taxonomy" id="643671"/>
    <lineage>
        <taxon>Bacteria</taxon>
        <taxon>Pseudomonadati</taxon>
        <taxon>Bacteroidota</taxon>
        <taxon>Cytophagia</taxon>
        <taxon>Cytophagales</taxon>
        <taxon>Spirosomataceae</taxon>
        <taxon>Larkinella</taxon>
    </lineage>
</organism>